<name>A0A9P0D986_9CUCU</name>
<proteinExistence type="inferred from homology"/>
<dbReference type="Gene3D" id="3.30.40.10">
    <property type="entry name" value="Zinc/RING finger domain, C3HC4 (zinc finger)"/>
    <property type="match status" value="1"/>
</dbReference>
<dbReference type="GO" id="GO:0061665">
    <property type="term" value="F:SUMO ligase activity"/>
    <property type="evidence" value="ECO:0007669"/>
    <property type="project" value="TreeGrafter"/>
</dbReference>
<evidence type="ECO:0000256" key="5">
    <source>
        <dbReference type="ARBA" id="ARBA00022679"/>
    </source>
</evidence>
<evidence type="ECO:0000313" key="15">
    <source>
        <dbReference type="EMBL" id="CAH1112690.1"/>
    </source>
</evidence>
<evidence type="ECO:0000256" key="3">
    <source>
        <dbReference type="ARBA" id="ARBA00008212"/>
    </source>
</evidence>
<keyword evidence="8" id="KW-0833">Ubl conjugation pathway</keyword>
<feature type="domain" description="SP-RING-type" evidence="14">
    <location>
        <begin position="133"/>
        <end position="223"/>
    </location>
</feature>
<dbReference type="Proteomes" id="UP001153636">
    <property type="component" value="Chromosome 6"/>
</dbReference>
<protein>
    <recommendedName>
        <fullName evidence="4">E3 SUMO-protein ligase NSE2</fullName>
    </recommendedName>
    <alternativeName>
        <fullName evidence="11">E3 SUMO-protein transferase NSE2</fullName>
    </alternativeName>
    <alternativeName>
        <fullName evidence="12">Non-structural maintenance of chromosomes element 2 homolog</fullName>
    </alternativeName>
</protein>
<evidence type="ECO:0000256" key="1">
    <source>
        <dbReference type="ARBA" id="ARBA00004123"/>
    </source>
</evidence>
<dbReference type="InterPro" id="IPR013083">
    <property type="entry name" value="Znf_RING/FYVE/PHD"/>
</dbReference>
<comment type="pathway">
    <text evidence="2">Protein modification; protein sumoylation.</text>
</comment>
<comment type="similarity">
    <text evidence="3">Belongs to the NSE2 family.</text>
</comment>
<dbReference type="GO" id="GO:0016925">
    <property type="term" value="P:protein sumoylation"/>
    <property type="evidence" value="ECO:0007669"/>
    <property type="project" value="TreeGrafter"/>
</dbReference>
<evidence type="ECO:0000256" key="12">
    <source>
        <dbReference type="ARBA" id="ARBA00032533"/>
    </source>
</evidence>
<dbReference type="PANTHER" id="PTHR21330">
    <property type="entry name" value="E3 SUMO-PROTEIN LIGASE NSE2"/>
    <property type="match status" value="1"/>
</dbReference>
<evidence type="ECO:0000256" key="6">
    <source>
        <dbReference type="ARBA" id="ARBA00022723"/>
    </source>
</evidence>
<evidence type="ECO:0000259" key="14">
    <source>
        <dbReference type="PROSITE" id="PS51044"/>
    </source>
</evidence>
<evidence type="ECO:0000256" key="7">
    <source>
        <dbReference type="ARBA" id="ARBA00022771"/>
    </source>
</evidence>
<gene>
    <name evidence="15" type="ORF">PSYICH_LOCUS12334</name>
</gene>
<dbReference type="GO" id="GO:0005634">
    <property type="term" value="C:nucleus"/>
    <property type="evidence" value="ECO:0007669"/>
    <property type="project" value="UniProtKB-SubCell"/>
</dbReference>
<sequence>MSLYKSEDTLEQVTKSLQSWKKLIVDIYDDEYDNDENKENEKNGQLNVLQKYVEEYGQIEIDCEKTKAALQKLDEKLEEKEKPCEDVDGLYRECYDSLPEPSVNHYHDTRVWQAVFEGATDVQEIHKKKKKLHESQYEELSDSLMCSNIFSPPLDPISKVVVKNAYKSRKCGHVYEFETISDYIRQMKAKAKCPYIGCSSNQLKMSDLVQDSKLQSQITQYLETHNDDSEDDD</sequence>
<dbReference type="Pfam" id="PF11789">
    <property type="entry name" value="zf-Nse"/>
    <property type="match status" value="1"/>
</dbReference>
<accession>A0A9P0D986</accession>
<dbReference type="EMBL" id="OV651818">
    <property type="protein sequence ID" value="CAH1112690.1"/>
    <property type="molecule type" value="Genomic_DNA"/>
</dbReference>
<evidence type="ECO:0000256" key="8">
    <source>
        <dbReference type="ARBA" id="ARBA00022786"/>
    </source>
</evidence>
<keyword evidence="10" id="KW-0539">Nucleus</keyword>
<evidence type="ECO:0000313" key="16">
    <source>
        <dbReference type="Proteomes" id="UP001153636"/>
    </source>
</evidence>
<keyword evidence="6" id="KW-0479">Metal-binding</keyword>
<evidence type="ECO:0000256" key="2">
    <source>
        <dbReference type="ARBA" id="ARBA00004718"/>
    </source>
</evidence>
<dbReference type="AlphaFoldDB" id="A0A9P0D986"/>
<dbReference type="PANTHER" id="PTHR21330:SF1">
    <property type="entry name" value="E3 SUMO-PROTEIN LIGASE NSE2"/>
    <property type="match status" value="1"/>
</dbReference>
<keyword evidence="7 13" id="KW-0863">Zinc-finger</keyword>
<dbReference type="GO" id="GO:0030915">
    <property type="term" value="C:Smc5-Smc6 complex"/>
    <property type="evidence" value="ECO:0007669"/>
    <property type="project" value="InterPro"/>
</dbReference>
<dbReference type="InterPro" id="IPR026846">
    <property type="entry name" value="Nse2(Mms21)"/>
</dbReference>
<comment type="subcellular location">
    <subcellularLocation>
        <location evidence="1">Nucleus</location>
    </subcellularLocation>
</comment>
<reference evidence="15" key="1">
    <citation type="submission" date="2022-01" db="EMBL/GenBank/DDBJ databases">
        <authorList>
            <person name="King R."/>
        </authorList>
    </citation>
    <scope>NUCLEOTIDE SEQUENCE</scope>
</reference>
<evidence type="ECO:0000256" key="4">
    <source>
        <dbReference type="ARBA" id="ARBA00020923"/>
    </source>
</evidence>
<dbReference type="GO" id="GO:0000724">
    <property type="term" value="P:double-strand break repair via homologous recombination"/>
    <property type="evidence" value="ECO:0007669"/>
    <property type="project" value="InterPro"/>
</dbReference>
<organism evidence="15 16">
    <name type="scientific">Psylliodes chrysocephalus</name>
    <dbReference type="NCBI Taxonomy" id="3402493"/>
    <lineage>
        <taxon>Eukaryota</taxon>
        <taxon>Metazoa</taxon>
        <taxon>Ecdysozoa</taxon>
        <taxon>Arthropoda</taxon>
        <taxon>Hexapoda</taxon>
        <taxon>Insecta</taxon>
        <taxon>Pterygota</taxon>
        <taxon>Neoptera</taxon>
        <taxon>Endopterygota</taxon>
        <taxon>Coleoptera</taxon>
        <taxon>Polyphaga</taxon>
        <taxon>Cucujiformia</taxon>
        <taxon>Chrysomeloidea</taxon>
        <taxon>Chrysomelidae</taxon>
        <taxon>Galerucinae</taxon>
        <taxon>Alticini</taxon>
        <taxon>Psylliodes</taxon>
    </lineage>
</organism>
<dbReference type="OrthoDB" id="26899at2759"/>
<keyword evidence="9" id="KW-0862">Zinc</keyword>
<evidence type="ECO:0000256" key="11">
    <source>
        <dbReference type="ARBA" id="ARBA00031731"/>
    </source>
</evidence>
<keyword evidence="5" id="KW-0808">Transferase</keyword>
<evidence type="ECO:0000256" key="10">
    <source>
        <dbReference type="ARBA" id="ARBA00023242"/>
    </source>
</evidence>
<dbReference type="SUPFAM" id="SSF57850">
    <property type="entry name" value="RING/U-box"/>
    <property type="match status" value="1"/>
</dbReference>
<dbReference type="GO" id="GO:0008270">
    <property type="term" value="F:zinc ion binding"/>
    <property type="evidence" value="ECO:0007669"/>
    <property type="project" value="UniProtKB-KW"/>
</dbReference>
<keyword evidence="16" id="KW-1185">Reference proteome</keyword>
<evidence type="ECO:0000256" key="13">
    <source>
        <dbReference type="PROSITE-ProRule" id="PRU00452"/>
    </source>
</evidence>
<evidence type="ECO:0000256" key="9">
    <source>
        <dbReference type="ARBA" id="ARBA00022833"/>
    </source>
</evidence>
<dbReference type="PROSITE" id="PS51044">
    <property type="entry name" value="ZF_SP_RING"/>
    <property type="match status" value="1"/>
</dbReference>
<dbReference type="InterPro" id="IPR004181">
    <property type="entry name" value="Znf_MIZ"/>
</dbReference>
<dbReference type="CDD" id="cd16651">
    <property type="entry name" value="SPL-RING_NSE2"/>
    <property type="match status" value="1"/>
</dbReference>